<protein>
    <submittedName>
        <fullName evidence="2">Uncharacterized protein</fullName>
    </submittedName>
</protein>
<keyword evidence="1" id="KW-0812">Transmembrane</keyword>
<accession>A0ABW4E8I6</accession>
<keyword evidence="1" id="KW-0472">Membrane</keyword>
<keyword evidence="1" id="KW-1133">Transmembrane helix</keyword>
<comment type="caution">
    <text evidence="2">The sequence shown here is derived from an EMBL/GenBank/DDBJ whole genome shotgun (WGS) entry which is preliminary data.</text>
</comment>
<sequence length="56" mass="6303">MHTNTKQLLTWIIIAIVAIILLPIVTGLIALIVKLALLVVIIGILYWAYQTFMAKR</sequence>
<gene>
    <name evidence="2" type="ORF">ACFQ5J_13380</name>
</gene>
<evidence type="ECO:0000313" key="2">
    <source>
        <dbReference type="EMBL" id="MFD1486219.1"/>
    </source>
</evidence>
<name>A0ABW4E8I6_9LACO</name>
<dbReference type="EMBL" id="JBHTON010000054">
    <property type="protein sequence ID" value="MFD1486219.1"/>
    <property type="molecule type" value="Genomic_DNA"/>
</dbReference>
<dbReference type="RefSeq" id="WP_164508506.1">
    <property type="nucleotide sequence ID" value="NZ_JBHTON010000054.1"/>
</dbReference>
<reference evidence="3" key="1">
    <citation type="journal article" date="2019" name="Int. J. Syst. Evol. Microbiol.">
        <title>The Global Catalogue of Microorganisms (GCM) 10K type strain sequencing project: providing services to taxonomists for standard genome sequencing and annotation.</title>
        <authorList>
            <consortium name="The Broad Institute Genomics Platform"/>
            <consortium name="The Broad Institute Genome Sequencing Center for Infectious Disease"/>
            <person name="Wu L."/>
            <person name="Ma J."/>
        </authorList>
    </citation>
    <scope>NUCLEOTIDE SEQUENCE [LARGE SCALE GENOMIC DNA]</scope>
    <source>
        <strain evidence="3">CCM 8903</strain>
    </source>
</reference>
<keyword evidence="3" id="KW-1185">Reference proteome</keyword>
<evidence type="ECO:0000256" key="1">
    <source>
        <dbReference type="SAM" id="Phobius"/>
    </source>
</evidence>
<organism evidence="2 3">
    <name type="scientific">Lacticaseibacillus baoqingensis</name>
    <dbReference type="NCBI Taxonomy" id="2486013"/>
    <lineage>
        <taxon>Bacteria</taxon>
        <taxon>Bacillati</taxon>
        <taxon>Bacillota</taxon>
        <taxon>Bacilli</taxon>
        <taxon>Lactobacillales</taxon>
        <taxon>Lactobacillaceae</taxon>
        <taxon>Lacticaseibacillus</taxon>
    </lineage>
</organism>
<feature type="transmembrane region" description="Helical" evidence="1">
    <location>
        <begin position="31"/>
        <end position="49"/>
    </location>
</feature>
<evidence type="ECO:0000313" key="3">
    <source>
        <dbReference type="Proteomes" id="UP001597252"/>
    </source>
</evidence>
<feature type="transmembrane region" description="Helical" evidence="1">
    <location>
        <begin position="7"/>
        <end position="25"/>
    </location>
</feature>
<dbReference type="Proteomes" id="UP001597252">
    <property type="component" value="Unassembled WGS sequence"/>
</dbReference>
<proteinExistence type="predicted"/>